<dbReference type="SUPFAM" id="SSF63748">
    <property type="entry name" value="Tudor/PWWP/MBT"/>
    <property type="match status" value="5"/>
</dbReference>
<dbReference type="CDD" id="cd20379">
    <property type="entry name" value="Tudor_dTUD-like"/>
    <property type="match status" value="1"/>
</dbReference>
<proteinExistence type="predicted"/>
<dbReference type="FunFam" id="2.30.30.140:FF:000018">
    <property type="entry name" value="Serine/threonine-protein kinase 31"/>
    <property type="match status" value="1"/>
</dbReference>
<protein>
    <submittedName>
        <fullName evidence="3">AGAP008268-PA</fullName>
    </submittedName>
</protein>
<evidence type="ECO:0000259" key="2">
    <source>
        <dbReference type="PROSITE" id="PS50304"/>
    </source>
</evidence>
<dbReference type="InterPro" id="IPR035437">
    <property type="entry name" value="SNase_OB-fold_sf"/>
</dbReference>
<dbReference type="InterPro" id="IPR002999">
    <property type="entry name" value="Tudor"/>
</dbReference>
<dbReference type="PhylomeDB" id="A7UUK6"/>
<accession>A7UUK6</accession>
<dbReference type="eggNOG" id="KOG2039">
    <property type="taxonomic scope" value="Eukaryota"/>
</dbReference>
<dbReference type="PROSITE" id="PS50304">
    <property type="entry name" value="TUDOR"/>
    <property type="match status" value="5"/>
</dbReference>
<reference evidence="3" key="1">
    <citation type="journal article" date="2002" name="Science">
        <title>The genome sequence of the malaria mosquito Anopheles gambiae.</title>
        <authorList>
            <person name="Holt R.A."/>
            <person name="Subramanian G.M."/>
            <person name="Halpern A."/>
            <person name="Sutton G.G."/>
            <person name="Charlab R."/>
            <person name="Nusskern D.R."/>
            <person name="Wincker P."/>
            <person name="Clark A.G."/>
            <person name="Ribeiro J.M."/>
            <person name="Wides R."/>
            <person name="Salzberg S.L."/>
            <person name="Loftus B."/>
            <person name="Yandell M."/>
            <person name="Majoros W.H."/>
            <person name="Rusch D.B."/>
            <person name="Lai Z."/>
            <person name="Kraft C.L."/>
            <person name="Abril J.F."/>
            <person name="Anthouard V."/>
            <person name="Arensburger P."/>
            <person name="Atkinson P.W."/>
            <person name="Baden H."/>
            <person name="de Berardinis V."/>
            <person name="Baldwin D."/>
            <person name="Benes V."/>
            <person name="Biedler J."/>
            <person name="Blass C."/>
            <person name="Bolanos R."/>
            <person name="Boscus D."/>
            <person name="Barnstead M."/>
            <person name="Cai S."/>
            <person name="Center A."/>
            <person name="Chaturverdi K."/>
            <person name="Christophides G.K."/>
            <person name="Chrystal M.A."/>
            <person name="Clamp M."/>
            <person name="Cravchik A."/>
            <person name="Curwen V."/>
            <person name="Dana A."/>
            <person name="Delcher A."/>
            <person name="Dew I."/>
            <person name="Evans C.A."/>
            <person name="Flanigan M."/>
            <person name="Grundschober-Freimoser A."/>
            <person name="Friedli L."/>
            <person name="Gu Z."/>
            <person name="Guan P."/>
            <person name="Guigo R."/>
            <person name="Hillenmeyer M.E."/>
            <person name="Hladun S.L."/>
            <person name="Hogan J.R."/>
            <person name="Hong Y.S."/>
            <person name="Hoover J."/>
            <person name="Jaillon O."/>
            <person name="Ke Z."/>
            <person name="Kodira C."/>
            <person name="Kokoza E."/>
            <person name="Koutsos A."/>
            <person name="Letunic I."/>
            <person name="Levitsky A."/>
            <person name="Liang Y."/>
            <person name="Lin J.J."/>
            <person name="Lobo N.F."/>
            <person name="Lopez J.R."/>
            <person name="Malek J.A."/>
            <person name="McIntosh T.C."/>
            <person name="Meister S."/>
            <person name="Miller J."/>
            <person name="Mobarry C."/>
            <person name="Mongin E."/>
            <person name="Murphy S.D."/>
            <person name="O'Brochta D.A."/>
            <person name="Pfannkoch C."/>
            <person name="Qi R."/>
            <person name="Regier M.A."/>
            <person name="Remington K."/>
            <person name="Shao H."/>
            <person name="Sharakhova M.V."/>
            <person name="Sitter C.D."/>
            <person name="Shetty J."/>
            <person name="Smith T.J."/>
            <person name="Strong R."/>
            <person name="Sun J."/>
            <person name="Thomasova D."/>
            <person name="Ton L.Q."/>
            <person name="Topalis P."/>
            <person name="Tu Z."/>
            <person name="Unger M.F."/>
            <person name="Walenz B."/>
            <person name="Wang A."/>
            <person name="Wang J."/>
            <person name="Wang M."/>
            <person name="Wang X."/>
            <person name="Woodford K.J."/>
            <person name="Wortman J.R."/>
            <person name="Wu M."/>
            <person name="Yao A."/>
            <person name="Zdobnov E.M."/>
            <person name="Zhang H."/>
            <person name="Zhao Q."/>
            <person name="Zhao S."/>
            <person name="Zhu S.C."/>
            <person name="Zhimulev I."/>
            <person name="Coluzzi M."/>
            <person name="della Torre A."/>
            <person name="Roth C.W."/>
            <person name="Louis C."/>
            <person name="Kalush F."/>
            <person name="Mural R.J."/>
            <person name="Myers E.W."/>
            <person name="Adams M.D."/>
            <person name="Smith H.O."/>
            <person name="Broder S."/>
            <person name="Gardner M.J."/>
            <person name="Fraser C.M."/>
            <person name="Birney E."/>
            <person name="Bork P."/>
            <person name="Brey P.T."/>
            <person name="Venter J.C."/>
            <person name="Weissenbach J."/>
            <person name="Kafatos F.C."/>
            <person name="Collins F.H."/>
            <person name="Hoffman S.L."/>
        </authorList>
    </citation>
    <scope>NUCLEOTIDE SEQUENCE [LARGE SCALE GENOMIC DNA]</scope>
    <source>
        <strain evidence="3">PEST</strain>
    </source>
</reference>
<reference evidence="3" key="3">
    <citation type="journal article" date="2004" name="Trends Parasitol.">
        <title>The Anopheles gambiae genome: an update.</title>
        <authorList>
            <person name="Mongin E."/>
            <person name="Louis C."/>
            <person name="Holt R.A."/>
            <person name="Birney E."/>
            <person name="Collins F.H."/>
        </authorList>
    </citation>
    <scope>NUCLEOTIDE SEQUENCE</scope>
    <source>
        <strain evidence="3">PEST</strain>
    </source>
</reference>
<reference evidence="3" key="5">
    <citation type="submission" date="2011-05" db="EMBL/GenBank/DDBJ databases">
        <authorList>
            <consortium name="VectorBase"/>
        </authorList>
    </citation>
    <scope>NUCLEOTIDE SEQUENCE</scope>
    <source>
        <strain evidence="3">PEST</strain>
    </source>
</reference>
<evidence type="ECO:0000256" key="1">
    <source>
        <dbReference type="SAM" id="MobiDB-lite"/>
    </source>
</evidence>
<dbReference type="VEuPathDB" id="VectorBase:AGAMI1_008922"/>
<dbReference type="Gene3D" id="2.30.30.140">
    <property type="match status" value="5"/>
</dbReference>
<evidence type="ECO:0000313" key="3">
    <source>
        <dbReference type="EMBL" id="EDO63573.1"/>
    </source>
</evidence>
<gene>
    <name evidence="3" type="ORF">AgaP_AGAP008268</name>
</gene>
<name>A7UUK6_ANOGA</name>
<dbReference type="InterPro" id="IPR050621">
    <property type="entry name" value="Tudor_domain_containing"/>
</dbReference>
<dbReference type="STRING" id="7165.A7UUK6"/>
<dbReference type="GO" id="GO:0005737">
    <property type="term" value="C:cytoplasm"/>
    <property type="evidence" value="ECO:0007669"/>
    <property type="project" value="UniProtKB-ARBA"/>
</dbReference>
<dbReference type="SMART" id="SM00333">
    <property type="entry name" value="TUDOR"/>
    <property type="match status" value="5"/>
</dbReference>
<dbReference type="PANTHER" id="PTHR22948:SF29">
    <property type="entry name" value="FI02030P-RELATED"/>
    <property type="match status" value="1"/>
</dbReference>
<sequence>TFNASTLTVGSLYQVTVSYVQNGPKQFMVQLHSCHTALTQMMSALARVPLRAINRKLQLGMACLARFSQNHMVYRALITALGQDGNCTVSFVDYGHSETVHPGSLFEIPPEFLRYEIFSTRFALSNVRRLEDVNADVAGIFSRLVAGKVLSLKVTPPEGAAFVSYCELYESGENLFNRLQKLCREQVYRYPALASLQRGASYNVVIRYIESCSQFYVHRLDNVAVFDKMMDDLIVHCQSSGTPAVVGVGDAYAVSLDPNDYYRAEVVETDPKIRVRLIDYGNIITAQRVQLKRLSPSFVHQRPEAFECCLEGFEGSTSDDLSTPQLEMLSEGVDKERKPFKLIVCDVRDGKTIVNLLDESESPVLNVSKKLLKLNNPGDQLGTSGDSGKAPLSSSGVSSGQGDCIDLTNDEWSGGPPLPGNQSTAYDLQTGGNLASPPRNARSGGGGNAGYGRDSNHSSRDSSTSNSKQDVKRVRQLARPQSRQLAHVMTFQGSIRNGKTNPPGPGITLRMLLIPLSFFFSCRTQMPYYYEHDDRCAEPNSPPANVQGSVGGAGGNEAKRNERNKMDVRNAAQDHANNAYAPVVSAERVCCTKCHQACDGHNNCLSLTSDHHSSDTILFQLEFVLTMSVTFCRTDHSKKSHDIVTDQALVATMSRSMHRTHQSNAQPADEFLPYRSTFPEQTVPLDTKQDYNESAQKYKVELVDGGNKLALSANDLWLVERRFTRLAPMAIACALPDVRLRCEVKELQSRIDSYISNDKQFETVFVERVEGGKYHCKVNSLGRDLKEQLLEDNLIAQVYVDIDLTRLKGQTVKVQLVEVKSLNDLRVKLLGHQAIFCCRTDGCDSTLSADDTVAELREKWLQRYCLAQVVDVSNDEKLILSLLIPTLTGQPEPTIAEMPVLMSNFNVYVTHVESTNCLYVQNARWNEAITKLADELYEFYEKQQNTVPCANLAMNEMCAARSQDDGNWYRAKIVSLQDIEKIEVLLVDYGFREQIKHSELKALDAKFLEHSAFAHRVHLPMAAIAGVEEERIKSEISELTGSYELSLKVVEFRNGIWIVDITSNDYSIVSVLKDRQLVADLDYETILNQRQSSTPTPGGPARPSIEDHEAKHQKIRAKICHVDNPSQLFIQVSRIVEFDAFNSKYFLSSPLKIPSPAREDLRDLHQLQETLQIIASSLPPLRDFSADRYCIAQYSADDLWYRALIIDSHDDLIIQFVDFGHTDIVTSNKKSTLRDINDDLMKWKIYAKQCAMLIQPASAEVEGSGATASASKGGRKKTAAWKEVATTILRALDEVEVHFLAEAQGVHYISVRSGEKDIAEMLVEKKLATRLLYVPSGQRCFTSHTESIDEFYLQLERDVNPLDVMGNYLADVSKFADVEEPKVNMICLAEFADDTLWYRVQVLAIPKPGEYEVQFIDYGNRATVQKLKQLEPSIAELTRLCAKCALRLPENVKSWSEAAQEKFAELTAMGQTVFTVQLHSPGTSFATVELFHDGRNIVDQLVALCEK</sequence>
<organism evidence="3">
    <name type="scientific">Anopheles gambiae</name>
    <name type="common">African malaria mosquito</name>
    <dbReference type="NCBI Taxonomy" id="7165"/>
    <lineage>
        <taxon>Eukaryota</taxon>
        <taxon>Metazoa</taxon>
        <taxon>Ecdysozoa</taxon>
        <taxon>Arthropoda</taxon>
        <taxon>Hexapoda</taxon>
        <taxon>Insecta</taxon>
        <taxon>Pterygota</taxon>
        <taxon>Neoptera</taxon>
        <taxon>Endopterygota</taxon>
        <taxon>Diptera</taxon>
        <taxon>Nematocera</taxon>
        <taxon>Culicoidea</taxon>
        <taxon>Culicidae</taxon>
        <taxon>Anophelinae</taxon>
        <taxon>Anopheles</taxon>
    </lineage>
</organism>
<dbReference type="EMBL" id="AAAB01008964">
    <property type="protein sequence ID" value="EDO63573.1"/>
    <property type="molecule type" value="Genomic_DNA"/>
</dbReference>
<reference evidence="3" key="4">
    <citation type="journal article" date="2007" name="Genome Biol.">
        <title>Update of the Anopheles gambiae PEST genome assembly.</title>
        <authorList>
            <person name="Sharakhova M.V."/>
            <person name="Hammond M.P."/>
            <person name="Lobo N.F."/>
            <person name="Krzywinski J."/>
            <person name="Unger M.F."/>
            <person name="Hillenmeyer M.E."/>
            <person name="Bruggner R.V."/>
            <person name="Birney E."/>
            <person name="Collins F.H."/>
        </authorList>
    </citation>
    <scope>NUCLEOTIDE SEQUENCE</scope>
    <source>
        <strain evidence="3">PEST</strain>
    </source>
</reference>
<feature type="region of interest" description="Disordered" evidence="1">
    <location>
        <begin position="539"/>
        <end position="558"/>
    </location>
</feature>
<feature type="non-terminal residue" evidence="3">
    <location>
        <position position="1507"/>
    </location>
</feature>
<reference evidence="3" key="2">
    <citation type="submission" date="2002-03" db="EMBL/GenBank/DDBJ databases">
        <authorList>
            <consortium name="The Anopheles Genome Sequencing Consortium"/>
        </authorList>
    </citation>
    <scope>NUCLEOTIDE SEQUENCE</scope>
    <source>
        <strain evidence="3">PEST</strain>
    </source>
</reference>
<feature type="compositionally biased region" description="Polar residues" evidence="1">
    <location>
        <begin position="420"/>
        <end position="433"/>
    </location>
</feature>
<feature type="domain" description="Tudor" evidence="2">
    <location>
        <begin position="951"/>
        <end position="1010"/>
    </location>
</feature>
<dbReference type="Pfam" id="PF00567">
    <property type="entry name" value="TUDOR"/>
    <property type="match status" value="5"/>
</dbReference>
<feature type="domain" description="Tudor" evidence="2">
    <location>
        <begin position="1183"/>
        <end position="1240"/>
    </location>
</feature>
<dbReference type="VEuPathDB" id="VectorBase:AGAP008268"/>
<comment type="caution">
    <text evidence="3">The sequence shown here is derived from an EMBL/GenBank/DDBJ whole genome shotgun (WGS) entry which is preliminary data.</text>
</comment>
<feature type="domain" description="Tudor" evidence="2">
    <location>
        <begin position="245"/>
        <end position="301"/>
    </location>
</feature>
<feature type="non-terminal residue" evidence="3">
    <location>
        <position position="1"/>
    </location>
</feature>
<dbReference type="Gene3D" id="2.40.50.90">
    <property type="match status" value="2"/>
</dbReference>
<dbReference type="PANTHER" id="PTHR22948">
    <property type="entry name" value="TUDOR DOMAIN CONTAINING PROTEIN"/>
    <property type="match status" value="1"/>
</dbReference>
<feature type="domain" description="Tudor" evidence="2">
    <location>
        <begin position="56"/>
        <end position="115"/>
    </location>
</feature>
<feature type="domain" description="Tudor" evidence="2">
    <location>
        <begin position="1380"/>
        <end position="1439"/>
    </location>
</feature>
<feature type="compositionally biased region" description="Polar residues" evidence="1">
    <location>
        <begin position="381"/>
        <end position="401"/>
    </location>
</feature>
<feature type="region of interest" description="Disordered" evidence="1">
    <location>
        <begin position="377"/>
        <end position="484"/>
    </location>
</feature>